<reference evidence="1" key="1">
    <citation type="journal article" date="2015" name="Nature">
        <title>Complex archaea that bridge the gap between prokaryotes and eukaryotes.</title>
        <authorList>
            <person name="Spang A."/>
            <person name="Saw J.H."/>
            <person name="Jorgensen S.L."/>
            <person name="Zaremba-Niedzwiedzka K."/>
            <person name="Martijn J."/>
            <person name="Lind A.E."/>
            <person name="van Eijk R."/>
            <person name="Schleper C."/>
            <person name="Guy L."/>
            <person name="Ettema T.J."/>
        </authorList>
    </citation>
    <scope>NUCLEOTIDE SEQUENCE</scope>
</reference>
<dbReference type="EMBL" id="LAZR01002339">
    <property type="protein sequence ID" value="KKN31318.1"/>
    <property type="molecule type" value="Genomic_DNA"/>
</dbReference>
<organism evidence="1">
    <name type="scientific">marine sediment metagenome</name>
    <dbReference type="NCBI Taxonomy" id="412755"/>
    <lineage>
        <taxon>unclassified sequences</taxon>
        <taxon>metagenomes</taxon>
        <taxon>ecological metagenomes</taxon>
    </lineage>
</organism>
<evidence type="ECO:0000313" key="1">
    <source>
        <dbReference type="EMBL" id="KKN31318.1"/>
    </source>
</evidence>
<comment type="caution">
    <text evidence="1">The sequence shown here is derived from an EMBL/GenBank/DDBJ whole genome shotgun (WGS) entry which is preliminary data.</text>
</comment>
<name>A0A0F9SQ85_9ZZZZ</name>
<sequence length="66" mass="7842">MFAVLYERLADWYVLLFKKGITSPENLVVVTNESIWKLRDLEWCENNIPESAFHKRFKLLSIIKKG</sequence>
<proteinExistence type="predicted"/>
<dbReference type="AlphaFoldDB" id="A0A0F9SQ85"/>
<protein>
    <submittedName>
        <fullName evidence="1">Uncharacterized protein</fullName>
    </submittedName>
</protein>
<gene>
    <name evidence="1" type="ORF">LCGC14_0825230</name>
</gene>
<accession>A0A0F9SQ85</accession>